<protein>
    <submittedName>
        <fullName evidence="3">Putative DNA glycosylase</fullName>
    </submittedName>
</protein>
<proteinExistence type="predicted"/>
<feature type="compositionally biased region" description="Low complexity" evidence="1">
    <location>
        <begin position="525"/>
        <end position="534"/>
    </location>
</feature>
<feature type="compositionally biased region" description="Basic and acidic residues" evidence="1">
    <location>
        <begin position="156"/>
        <end position="176"/>
    </location>
</feature>
<feature type="region of interest" description="Disordered" evidence="1">
    <location>
        <begin position="477"/>
        <end position="535"/>
    </location>
</feature>
<evidence type="ECO:0000313" key="3">
    <source>
        <dbReference type="EMBL" id="TIC95450.1"/>
    </source>
</evidence>
<dbReference type="PANTHER" id="PTHR47203:SF1">
    <property type="entry name" value="HYPOTHETICAL BASE EXCISION DNA REPAIR PROTEIN (EUROFUNG)"/>
    <property type="match status" value="1"/>
</dbReference>
<feature type="domain" description="HhH-GPD" evidence="2">
    <location>
        <begin position="218"/>
        <end position="426"/>
    </location>
</feature>
<dbReference type="GO" id="GO:0003824">
    <property type="term" value="F:catalytic activity"/>
    <property type="evidence" value="ECO:0007669"/>
    <property type="project" value="InterPro"/>
</dbReference>
<feature type="region of interest" description="Disordered" evidence="1">
    <location>
        <begin position="156"/>
        <end position="201"/>
    </location>
</feature>
<evidence type="ECO:0000256" key="1">
    <source>
        <dbReference type="SAM" id="MobiDB-lite"/>
    </source>
</evidence>
<dbReference type="InterPro" id="IPR003265">
    <property type="entry name" value="HhH-GPD_domain"/>
</dbReference>
<dbReference type="CDD" id="cd00056">
    <property type="entry name" value="ENDO3c"/>
    <property type="match status" value="1"/>
</dbReference>
<dbReference type="Proteomes" id="UP000305883">
    <property type="component" value="Unassembled WGS sequence"/>
</dbReference>
<dbReference type="SMART" id="SM00478">
    <property type="entry name" value="ENDO3c"/>
    <property type="match status" value="1"/>
</dbReference>
<dbReference type="AlphaFoldDB" id="A0A4T0VSC2"/>
<dbReference type="Pfam" id="PF00730">
    <property type="entry name" value="HhH-GPD"/>
    <property type="match status" value="1"/>
</dbReference>
<feature type="compositionally biased region" description="Basic and acidic residues" evidence="1">
    <location>
        <begin position="28"/>
        <end position="37"/>
    </location>
</feature>
<evidence type="ECO:0000259" key="2">
    <source>
        <dbReference type="SMART" id="SM00478"/>
    </source>
</evidence>
<dbReference type="OrthoDB" id="5607at2759"/>
<dbReference type="GO" id="GO:0006285">
    <property type="term" value="P:base-excision repair, AP site formation"/>
    <property type="evidence" value="ECO:0007669"/>
    <property type="project" value="UniProtKB-ARBA"/>
</dbReference>
<dbReference type="EMBL" id="MWPZ01000006">
    <property type="protein sequence ID" value="TIC95450.1"/>
    <property type="molecule type" value="Genomic_DNA"/>
</dbReference>
<name>A0A4T0VSC2_9PEZI</name>
<evidence type="ECO:0000313" key="4">
    <source>
        <dbReference type="Proteomes" id="UP000305883"/>
    </source>
</evidence>
<dbReference type="PANTHER" id="PTHR47203">
    <property type="match status" value="1"/>
</dbReference>
<dbReference type="Gene3D" id="1.10.340.30">
    <property type="entry name" value="Hypothetical protein, domain 2"/>
    <property type="match status" value="1"/>
</dbReference>
<feature type="region of interest" description="Disordered" evidence="1">
    <location>
        <begin position="1"/>
        <end position="37"/>
    </location>
</feature>
<accession>A0A4T0VSC2</accession>
<feature type="compositionally biased region" description="Acidic residues" evidence="1">
    <location>
        <begin position="501"/>
        <end position="510"/>
    </location>
</feature>
<dbReference type="InterPro" id="IPR011257">
    <property type="entry name" value="DNA_glycosylase"/>
</dbReference>
<sequence>MPQTRSAVRRAAEAVLPPKGPDNTGIKRPADSIQAHDEIRQIKRAKKRARDSVSPVQDNMVVLPHGLGTVQLPATLEDDDQKELPSSLSVVTAPKKKMTLEELKKAARPRGMPKMTPENKYRLMPGATPFPDWSGPTAEECQTVYDILVKEYEEKQKARQEEDKQSGGENAEEKTTVQRKKYTSLSFKPPAKIQPPSTTVAGCGEVPDLVDAMMRTLISQSVTRESANKVVENIIARFGQGNCQDIRTGSIDWSAVRLAAPDDVIKTLQKGGLQNKKYEAIKGCLDMIYEENQARRAAYLRERETGEVSEMPGAAEMTTGQKEHQLSKIEAGVLTLDHIRAMPANEAMLAITKHPQIGVKTAACLLLFCLQMPSFAVDTHVHRLCKWLYWVPGTENETYVHMHCDVRVPDHLKYGLHQLFIEHGSGCHRCKGNTSKGTAEWDKTVCPLEHLLDRYTKKERKPKAAKAVSVSIKKQRSAAQDVSVGSGETVQEDASPATIDKEEDSDDPDSEMQSSDVESGEAGEETSVSEVSEGLTCMDNLAEVQNITIKQL</sequence>
<gene>
    <name evidence="3" type="ORF">CH35J_008689</name>
</gene>
<reference evidence="3 4" key="1">
    <citation type="journal article" date="2019" name="Genome Biol. Evol.">
        <title>Genomic Plasticity Mediated by Transposable Elements in the Plant Pathogenic Fungus Colletotrichum higginsianum.</title>
        <authorList>
            <person name="Tsushima A."/>
            <person name="Gan P."/>
            <person name="Kumakura N."/>
            <person name="Narusaka M."/>
            <person name="Takano Y."/>
            <person name="Narusaka Y."/>
            <person name="Shirasu K."/>
        </authorList>
    </citation>
    <scope>NUCLEOTIDE SEQUENCE [LARGE SCALE GENOMIC DNA]</scope>
    <source>
        <strain evidence="3 4">MAFF305635-RFP</strain>
    </source>
</reference>
<comment type="caution">
    <text evidence="3">The sequence shown here is derived from an EMBL/GenBank/DDBJ whole genome shotgun (WGS) entry which is preliminary data.</text>
</comment>
<organism evidence="3 4">
    <name type="scientific">Colletotrichum higginsianum</name>
    <dbReference type="NCBI Taxonomy" id="80884"/>
    <lineage>
        <taxon>Eukaryota</taxon>
        <taxon>Fungi</taxon>
        <taxon>Dikarya</taxon>
        <taxon>Ascomycota</taxon>
        <taxon>Pezizomycotina</taxon>
        <taxon>Sordariomycetes</taxon>
        <taxon>Hypocreomycetidae</taxon>
        <taxon>Glomerellales</taxon>
        <taxon>Glomerellaceae</taxon>
        <taxon>Colletotrichum</taxon>
        <taxon>Colletotrichum destructivum species complex</taxon>
    </lineage>
</organism>
<dbReference type="SUPFAM" id="SSF48150">
    <property type="entry name" value="DNA-glycosylase"/>
    <property type="match status" value="1"/>
</dbReference>